<proteinExistence type="predicted"/>
<dbReference type="Proteomes" id="UP000663870">
    <property type="component" value="Unassembled WGS sequence"/>
</dbReference>
<dbReference type="Proteomes" id="UP000663854">
    <property type="component" value="Unassembled WGS sequence"/>
</dbReference>
<protein>
    <recommendedName>
        <fullName evidence="8">VTC domain-containing protein</fullName>
    </recommendedName>
</protein>
<name>A0A814GZV1_9BILA</name>
<dbReference type="EMBL" id="CAJNOL010000381">
    <property type="protein sequence ID" value="CAF1038747.1"/>
    <property type="molecule type" value="Genomic_DNA"/>
</dbReference>
<keyword evidence="6" id="KW-1185">Reference proteome</keyword>
<organism evidence="2 7">
    <name type="scientific">Rotaria sordida</name>
    <dbReference type="NCBI Taxonomy" id="392033"/>
    <lineage>
        <taxon>Eukaryota</taxon>
        <taxon>Metazoa</taxon>
        <taxon>Spiralia</taxon>
        <taxon>Gnathifera</taxon>
        <taxon>Rotifera</taxon>
        <taxon>Eurotatoria</taxon>
        <taxon>Bdelloidea</taxon>
        <taxon>Philodinida</taxon>
        <taxon>Philodinidae</taxon>
        <taxon>Rotaria</taxon>
    </lineage>
</organism>
<accession>A0A814GZV1</accession>
<evidence type="ECO:0000313" key="2">
    <source>
        <dbReference type="EMBL" id="CAF1002707.1"/>
    </source>
</evidence>
<dbReference type="EMBL" id="CAJNOL010000376">
    <property type="protein sequence ID" value="CAF1036060.1"/>
    <property type="molecule type" value="Genomic_DNA"/>
</dbReference>
<evidence type="ECO:0000313" key="3">
    <source>
        <dbReference type="EMBL" id="CAF1036060.1"/>
    </source>
</evidence>
<evidence type="ECO:0000313" key="5">
    <source>
        <dbReference type="EMBL" id="CAF4020535.1"/>
    </source>
</evidence>
<reference evidence="2" key="1">
    <citation type="submission" date="2021-02" db="EMBL/GenBank/DDBJ databases">
        <authorList>
            <person name="Nowell W R."/>
        </authorList>
    </citation>
    <scope>NUCLEOTIDE SEQUENCE</scope>
</reference>
<evidence type="ECO:0000313" key="7">
    <source>
        <dbReference type="Proteomes" id="UP000663889"/>
    </source>
</evidence>
<dbReference type="EMBL" id="CAJOBE010006896">
    <property type="protein sequence ID" value="CAF4020535.1"/>
    <property type="molecule type" value="Genomic_DNA"/>
</dbReference>
<evidence type="ECO:0008006" key="8">
    <source>
        <dbReference type="Google" id="ProtNLM"/>
    </source>
</evidence>
<gene>
    <name evidence="5" type="ORF">FNK824_LOCUS27046</name>
    <name evidence="3" type="ORF">JXQ802_LOCUS15899</name>
    <name evidence="4" type="ORF">JXQ802_LOCUS16035</name>
    <name evidence="1" type="ORF">PYM288_LOCUS7776</name>
    <name evidence="2" type="ORF">SEV965_LOCUS10870</name>
</gene>
<evidence type="ECO:0000313" key="4">
    <source>
        <dbReference type="EMBL" id="CAF1038747.1"/>
    </source>
</evidence>
<dbReference type="EMBL" id="CAJNOU010000455">
    <property type="protein sequence ID" value="CAF1002707.1"/>
    <property type="molecule type" value="Genomic_DNA"/>
</dbReference>
<dbReference type="AlphaFoldDB" id="A0A814GZV1"/>
<sequence>MEYRFFYSINEDIMNTKWKTRFDGEHRTDIYFIIPAIINNSDDFHLEYGLKLRNKKTLELKIRKTRFSNGQENWLKTIHSNKKLHIDDMISILNILKLSNENQLIERLTSSQPIILCYATKFREQTRIGDNHKQELTGLHLKFIRSNDQSQIGSDLFFETVCIERPDSKLIDEKIIEKLSQQYRTISINSMGYPEFLYRQYQQTINK</sequence>
<comment type="caution">
    <text evidence="2">The sequence shown here is derived from an EMBL/GenBank/DDBJ whole genome shotgun (WGS) entry which is preliminary data.</text>
</comment>
<dbReference type="Proteomes" id="UP000663874">
    <property type="component" value="Unassembled WGS sequence"/>
</dbReference>
<evidence type="ECO:0000313" key="6">
    <source>
        <dbReference type="Proteomes" id="UP000663870"/>
    </source>
</evidence>
<dbReference type="EMBL" id="CAJNOH010000098">
    <property type="protein sequence ID" value="CAF0865654.1"/>
    <property type="molecule type" value="Genomic_DNA"/>
</dbReference>
<dbReference type="Proteomes" id="UP000663889">
    <property type="component" value="Unassembled WGS sequence"/>
</dbReference>
<evidence type="ECO:0000313" key="1">
    <source>
        <dbReference type="EMBL" id="CAF0865654.1"/>
    </source>
</evidence>